<dbReference type="GeneID" id="38117614"/>
<accession>A0A3D8RKJ5</accession>
<sequence length="232" mass="27034">MGPSLFDELRRLREDVDCLTQQQVLTNVRHAELERRHTESERRHTESERRHTESERRLDEIRAGLDAAHARIDGHTSLFQAESERWFNVRHRTFLFWARDKNEATRGQRCQIAEFNVLVHGPMIAMDARMFEVKGLKEFALFESLYSCSVPMARRLATDALDRVLDVLNNAANYKMLRDVKGEDMTTRQHELFADITSCLRELNPKEPIPAAEVERLNDMCDAYEGAVEMET</sequence>
<dbReference type="OrthoDB" id="4510542at2759"/>
<feature type="region of interest" description="Disordered" evidence="1">
    <location>
        <begin position="30"/>
        <end position="56"/>
    </location>
</feature>
<dbReference type="AlphaFoldDB" id="A0A3D8RKJ5"/>
<proteinExistence type="predicted"/>
<name>A0A3D8RKJ5_9EURO</name>
<evidence type="ECO:0000313" key="3">
    <source>
        <dbReference type="Proteomes" id="UP000256690"/>
    </source>
</evidence>
<keyword evidence="3" id="KW-1185">Reference proteome</keyword>
<gene>
    <name evidence="2" type="ORF">DSM5745_07244</name>
</gene>
<evidence type="ECO:0000313" key="2">
    <source>
        <dbReference type="EMBL" id="RDW74582.1"/>
    </source>
</evidence>
<dbReference type="EMBL" id="PVWQ01000008">
    <property type="protein sequence ID" value="RDW74582.1"/>
    <property type="molecule type" value="Genomic_DNA"/>
</dbReference>
<dbReference type="RefSeq" id="XP_026602350.1">
    <property type="nucleotide sequence ID" value="XM_026749260.1"/>
</dbReference>
<organism evidence="2 3">
    <name type="scientific">Aspergillus mulundensis</name>
    <dbReference type="NCBI Taxonomy" id="1810919"/>
    <lineage>
        <taxon>Eukaryota</taxon>
        <taxon>Fungi</taxon>
        <taxon>Dikarya</taxon>
        <taxon>Ascomycota</taxon>
        <taxon>Pezizomycotina</taxon>
        <taxon>Eurotiomycetes</taxon>
        <taxon>Eurotiomycetidae</taxon>
        <taxon>Eurotiales</taxon>
        <taxon>Aspergillaceae</taxon>
        <taxon>Aspergillus</taxon>
        <taxon>Aspergillus subgen. Nidulantes</taxon>
    </lineage>
</organism>
<reference evidence="2 3" key="1">
    <citation type="journal article" date="2018" name="IMA Fungus">
        <title>IMA Genome-F 9: Draft genome sequence of Annulohypoxylon stygium, Aspergillus mulundensis, Berkeleyomyces basicola (syn. Thielaviopsis basicola), Ceratocystis smalleyi, two Cercospora beticola strains, Coleophoma cylindrospora, Fusarium fracticaudum, Phialophora cf. hyalina, and Morchella septimelata.</title>
        <authorList>
            <person name="Wingfield B.D."/>
            <person name="Bills G.F."/>
            <person name="Dong Y."/>
            <person name="Huang W."/>
            <person name="Nel W.J."/>
            <person name="Swalarsk-Parry B.S."/>
            <person name="Vaghefi N."/>
            <person name="Wilken P.M."/>
            <person name="An Z."/>
            <person name="de Beer Z.W."/>
            <person name="De Vos L."/>
            <person name="Chen L."/>
            <person name="Duong T.A."/>
            <person name="Gao Y."/>
            <person name="Hammerbacher A."/>
            <person name="Kikkert J.R."/>
            <person name="Li Y."/>
            <person name="Li H."/>
            <person name="Li K."/>
            <person name="Li Q."/>
            <person name="Liu X."/>
            <person name="Ma X."/>
            <person name="Naidoo K."/>
            <person name="Pethybridge S.J."/>
            <person name="Sun J."/>
            <person name="Steenkamp E.T."/>
            <person name="van der Nest M.A."/>
            <person name="van Wyk S."/>
            <person name="Wingfield M.J."/>
            <person name="Xiong C."/>
            <person name="Yue Q."/>
            <person name="Zhang X."/>
        </authorList>
    </citation>
    <scope>NUCLEOTIDE SEQUENCE [LARGE SCALE GENOMIC DNA]</scope>
    <source>
        <strain evidence="2 3">DSM 5745</strain>
    </source>
</reference>
<dbReference type="Proteomes" id="UP000256690">
    <property type="component" value="Unassembled WGS sequence"/>
</dbReference>
<comment type="caution">
    <text evidence="2">The sequence shown here is derived from an EMBL/GenBank/DDBJ whole genome shotgun (WGS) entry which is preliminary data.</text>
</comment>
<evidence type="ECO:0000256" key="1">
    <source>
        <dbReference type="SAM" id="MobiDB-lite"/>
    </source>
</evidence>
<protein>
    <submittedName>
        <fullName evidence="2">Uncharacterized protein</fullName>
    </submittedName>
</protein>